<feature type="chain" id="PRO_5046384425" description="Copper-binding protein MbnP-like domain-containing protein" evidence="1">
    <location>
        <begin position="17"/>
        <end position="258"/>
    </location>
</feature>
<dbReference type="RefSeq" id="WP_198076953.1">
    <property type="nucleotide sequence ID" value="NZ_JAEDAE010000015.1"/>
</dbReference>
<proteinExistence type="predicted"/>
<gene>
    <name evidence="3" type="ORF">I7X13_20705</name>
</gene>
<organism evidence="3 4">
    <name type="scientific">Hymenobacter negativus</name>
    <dbReference type="NCBI Taxonomy" id="2795026"/>
    <lineage>
        <taxon>Bacteria</taxon>
        <taxon>Pseudomonadati</taxon>
        <taxon>Bacteroidota</taxon>
        <taxon>Cytophagia</taxon>
        <taxon>Cytophagales</taxon>
        <taxon>Hymenobacteraceae</taxon>
        <taxon>Hymenobacter</taxon>
    </lineage>
</organism>
<sequence length="258" mass="28116">MRLMICAGWAIASLVAASFRVLPPDPPAAPTAEVRVRVRNVFGAERLQLHQSYTTLPGDVVELTRYAYYLSNLRLQRADGTEWREPRSWHLLEVDEDGTSDFTFVLAGVPVGEYTAIGFAVGLDSLVNHGPDRAGPLNPDFGMFWQWESDYVFLKCEGYFQKPARELGAFVYHVARDGCYRPVTLPLAPGQLVLSAGAAKTVEVTADARQLFGGFPKAGLTLKLAQADSAASIMAGRNAAGLADNYARMFSVGKVLSQ</sequence>
<dbReference type="Pfam" id="PF20243">
    <property type="entry name" value="MbnP"/>
    <property type="match status" value="1"/>
</dbReference>
<feature type="signal peptide" evidence="1">
    <location>
        <begin position="1"/>
        <end position="16"/>
    </location>
</feature>
<evidence type="ECO:0000313" key="3">
    <source>
        <dbReference type="EMBL" id="MBH8560490.1"/>
    </source>
</evidence>
<name>A0ABS0QCY4_9BACT</name>
<accession>A0ABS0QCY4</accession>
<dbReference type="Proteomes" id="UP000625631">
    <property type="component" value="Unassembled WGS sequence"/>
</dbReference>
<comment type="caution">
    <text evidence="3">The sequence shown here is derived from an EMBL/GenBank/DDBJ whole genome shotgun (WGS) entry which is preliminary data.</text>
</comment>
<reference evidence="3 4" key="1">
    <citation type="submission" date="2020-12" db="EMBL/GenBank/DDBJ databases">
        <title>Hymenobacter sp.</title>
        <authorList>
            <person name="Kim M.K."/>
        </authorList>
    </citation>
    <scope>NUCLEOTIDE SEQUENCE [LARGE SCALE GENOMIC DNA]</scope>
    <source>
        <strain evidence="3 4">BT442</strain>
    </source>
</reference>
<protein>
    <recommendedName>
        <fullName evidence="2">Copper-binding protein MbnP-like domain-containing protein</fullName>
    </recommendedName>
</protein>
<dbReference type="EMBL" id="JAEDAE010000015">
    <property type="protein sequence ID" value="MBH8560490.1"/>
    <property type="molecule type" value="Genomic_DNA"/>
</dbReference>
<evidence type="ECO:0000259" key="2">
    <source>
        <dbReference type="Pfam" id="PF20243"/>
    </source>
</evidence>
<feature type="domain" description="Copper-binding protein MbnP-like" evidence="2">
    <location>
        <begin position="32"/>
        <end position="218"/>
    </location>
</feature>
<evidence type="ECO:0000256" key="1">
    <source>
        <dbReference type="SAM" id="SignalP"/>
    </source>
</evidence>
<keyword evidence="4" id="KW-1185">Reference proteome</keyword>
<keyword evidence="1" id="KW-0732">Signal</keyword>
<evidence type="ECO:0000313" key="4">
    <source>
        <dbReference type="Proteomes" id="UP000625631"/>
    </source>
</evidence>
<dbReference type="InterPro" id="IPR046863">
    <property type="entry name" value="MbnP-like_dom"/>
</dbReference>